<dbReference type="SUPFAM" id="SSF46785">
    <property type="entry name" value="Winged helix' DNA-binding domain"/>
    <property type="match status" value="1"/>
</dbReference>
<dbReference type="GO" id="GO:0003700">
    <property type="term" value="F:DNA-binding transcription factor activity"/>
    <property type="evidence" value="ECO:0007669"/>
    <property type="project" value="InterPro"/>
</dbReference>
<reference evidence="2" key="1">
    <citation type="submission" date="2009-12" db="EMBL/GenBank/DDBJ databases">
        <authorList>
            <person name="Weinstock G."/>
            <person name="Sodergren E."/>
            <person name="Clifton S."/>
            <person name="Fulton L."/>
            <person name="Fulton B."/>
            <person name="Courtney L."/>
            <person name="Fronick C."/>
            <person name="Harrison M."/>
            <person name="Strong C."/>
            <person name="Farmer C."/>
            <person name="Delahaunty K."/>
            <person name="Markovic C."/>
            <person name="Hall O."/>
            <person name="Minx P."/>
            <person name="Tomlinson C."/>
            <person name="Mitreva M."/>
            <person name="Nelson J."/>
            <person name="Hou S."/>
            <person name="Wollam A."/>
            <person name="Pepin K.H."/>
            <person name="Johnson M."/>
            <person name="Bhonagiri V."/>
            <person name="Nash W.E."/>
            <person name="Warren W."/>
            <person name="Chinwalla A."/>
            <person name="Mardis E.R."/>
            <person name="Wilson R.K."/>
        </authorList>
    </citation>
    <scope>NUCLEOTIDE SEQUENCE [LARGE SCALE GENOMIC DNA]</scope>
    <source>
        <strain evidence="2">DSM 15176</strain>
    </source>
</reference>
<dbReference type="Pfam" id="PF12802">
    <property type="entry name" value="MarR_2"/>
    <property type="match status" value="1"/>
</dbReference>
<dbReference type="eggNOG" id="COG1846">
    <property type="taxonomic scope" value="Bacteria"/>
</dbReference>
<evidence type="ECO:0000259" key="1">
    <source>
        <dbReference type="PROSITE" id="PS50995"/>
    </source>
</evidence>
<dbReference type="InterPro" id="IPR036388">
    <property type="entry name" value="WH-like_DNA-bd_sf"/>
</dbReference>
<dbReference type="EMBL" id="ACBY02000030">
    <property type="protein sequence ID" value="EFB75190.1"/>
    <property type="molecule type" value="Genomic_DNA"/>
</dbReference>
<evidence type="ECO:0000313" key="2">
    <source>
        <dbReference type="EMBL" id="EFB75190.1"/>
    </source>
</evidence>
<sequence>MREGNTVAETPGFELQGLIHYIGRLREASARGVRAALADTPKCRFGMLERLHYAICTYGIDGVIGVSELARAAGKPLPAVSRALRLLEQDGMAERRTDPEDRRKTLVRITPAGQQALRDCEAALNAYFTRVMARLEPAQLERMMEMRNVLVDALEAETAATLRAAKTKEDPDDGKDL</sequence>
<dbReference type="PROSITE" id="PS50995">
    <property type="entry name" value="HTH_MARR_2"/>
    <property type="match status" value="1"/>
</dbReference>
<protein>
    <submittedName>
        <fullName evidence="2">Transcriptional regulator, MarR family</fullName>
    </submittedName>
</protein>
<dbReference type="HOGENOM" id="CLU_1545321_0_0_9"/>
<dbReference type="InterPro" id="IPR000835">
    <property type="entry name" value="HTH_MarR-typ"/>
</dbReference>
<dbReference type="Gene3D" id="1.10.10.10">
    <property type="entry name" value="Winged helix-like DNA-binding domain superfamily/Winged helix DNA-binding domain"/>
    <property type="match status" value="1"/>
</dbReference>
<dbReference type="PANTHER" id="PTHR33164:SF43">
    <property type="entry name" value="HTH-TYPE TRANSCRIPTIONAL REPRESSOR YETL"/>
    <property type="match status" value="1"/>
</dbReference>
<organism evidence="2 3">
    <name type="scientific">Subdoligranulum variabile DSM 15176</name>
    <dbReference type="NCBI Taxonomy" id="411471"/>
    <lineage>
        <taxon>Bacteria</taxon>
        <taxon>Bacillati</taxon>
        <taxon>Bacillota</taxon>
        <taxon>Clostridia</taxon>
        <taxon>Eubacteriales</taxon>
        <taxon>Oscillospiraceae</taxon>
        <taxon>Subdoligranulum</taxon>
    </lineage>
</organism>
<dbReference type="GO" id="GO:0006950">
    <property type="term" value="P:response to stress"/>
    <property type="evidence" value="ECO:0007669"/>
    <property type="project" value="TreeGrafter"/>
</dbReference>
<comment type="caution">
    <text evidence="2">The sequence shown here is derived from an EMBL/GenBank/DDBJ whole genome shotgun (WGS) entry which is preliminary data.</text>
</comment>
<feature type="domain" description="HTH marR-type" evidence="1">
    <location>
        <begin position="1"/>
        <end position="152"/>
    </location>
</feature>
<keyword evidence="3" id="KW-1185">Reference proteome</keyword>
<dbReference type="PANTHER" id="PTHR33164">
    <property type="entry name" value="TRANSCRIPTIONAL REGULATOR, MARR FAMILY"/>
    <property type="match status" value="1"/>
</dbReference>
<dbReference type="AlphaFoldDB" id="D1PPZ8"/>
<dbReference type="InterPro" id="IPR011991">
    <property type="entry name" value="ArsR-like_HTH"/>
</dbReference>
<accession>D1PPZ8</accession>
<dbReference type="InterPro" id="IPR036390">
    <property type="entry name" value="WH_DNA-bd_sf"/>
</dbReference>
<proteinExistence type="predicted"/>
<dbReference type="SMART" id="SM00347">
    <property type="entry name" value="HTH_MARR"/>
    <property type="match status" value="1"/>
</dbReference>
<evidence type="ECO:0000313" key="3">
    <source>
        <dbReference type="Proteomes" id="UP000003438"/>
    </source>
</evidence>
<dbReference type="Proteomes" id="UP000003438">
    <property type="component" value="Unassembled WGS sequence"/>
</dbReference>
<gene>
    <name evidence="2" type="ORF">SUBVAR_06465</name>
</gene>
<dbReference type="CDD" id="cd00090">
    <property type="entry name" value="HTH_ARSR"/>
    <property type="match status" value="1"/>
</dbReference>
<dbReference type="InterPro" id="IPR039422">
    <property type="entry name" value="MarR/SlyA-like"/>
</dbReference>
<name>D1PPZ8_9FIRM</name>
<dbReference type="STRING" id="411471.SUBVAR_06465"/>